<feature type="coiled-coil region" evidence="11">
    <location>
        <begin position="175"/>
        <end position="202"/>
    </location>
</feature>
<dbReference type="InterPro" id="IPR045863">
    <property type="entry name" value="CorA_TM1_TM2"/>
</dbReference>
<dbReference type="InterPro" id="IPR002523">
    <property type="entry name" value="MgTranspt_CorA/ZnTranspt_ZntB"/>
</dbReference>
<dbReference type="Gene3D" id="3.30.460.20">
    <property type="entry name" value="CorA soluble domain-like"/>
    <property type="match status" value="1"/>
</dbReference>
<evidence type="ECO:0000256" key="7">
    <source>
        <dbReference type="ARBA" id="ARBA00022833"/>
    </source>
</evidence>
<dbReference type="GO" id="GO:0050897">
    <property type="term" value="F:cobalt ion binding"/>
    <property type="evidence" value="ECO:0007669"/>
    <property type="project" value="TreeGrafter"/>
</dbReference>
<keyword evidence="5" id="KW-0997">Cell inner membrane</keyword>
<evidence type="ECO:0000256" key="8">
    <source>
        <dbReference type="ARBA" id="ARBA00022989"/>
    </source>
</evidence>
<evidence type="ECO:0000313" key="14">
    <source>
        <dbReference type="Proteomes" id="UP000194151"/>
    </source>
</evidence>
<evidence type="ECO:0000256" key="11">
    <source>
        <dbReference type="SAM" id="Coils"/>
    </source>
</evidence>
<evidence type="ECO:0000256" key="12">
    <source>
        <dbReference type="SAM" id="Phobius"/>
    </source>
</evidence>
<dbReference type="SUPFAM" id="SSF144083">
    <property type="entry name" value="Magnesium transport protein CorA, transmembrane region"/>
    <property type="match status" value="1"/>
</dbReference>
<dbReference type="InterPro" id="IPR045861">
    <property type="entry name" value="CorA_cytoplasmic_dom"/>
</dbReference>
<evidence type="ECO:0000256" key="5">
    <source>
        <dbReference type="ARBA" id="ARBA00022519"/>
    </source>
</evidence>
<dbReference type="KEGG" id="bgv:CAL12_13190"/>
<evidence type="ECO:0008006" key="15">
    <source>
        <dbReference type="Google" id="ProtNLM"/>
    </source>
</evidence>
<organism evidence="13 14">
    <name type="scientific">Bordetella genomosp. 8</name>
    <dbReference type="NCBI Taxonomy" id="1416806"/>
    <lineage>
        <taxon>Bacteria</taxon>
        <taxon>Pseudomonadati</taxon>
        <taxon>Pseudomonadota</taxon>
        <taxon>Betaproteobacteria</taxon>
        <taxon>Burkholderiales</taxon>
        <taxon>Alcaligenaceae</taxon>
        <taxon>Bordetella</taxon>
    </lineage>
</organism>
<dbReference type="RefSeq" id="WP_086064857.1">
    <property type="nucleotide sequence ID" value="NZ_CP021108.1"/>
</dbReference>
<keyword evidence="14" id="KW-1185">Reference proteome</keyword>
<proteinExistence type="inferred from homology"/>
<evidence type="ECO:0000313" key="13">
    <source>
        <dbReference type="EMBL" id="ARP81671.1"/>
    </source>
</evidence>
<keyword evidence="8 12" id="KW-1133">Transmembrane helix</keyword>
<feature type="transmembrane region" description="Helical" evidence="12">
    <location>
        <begin position="323"/>
        <end position="342"/>
    </location>
</feature>
<keyword evidence="7" id="KW-0862">Zinc</keyword>
<sequence length="348" mass="38629">MDTTVRTDPLASQQSHTRGLLTLTAGPGGLICAFRFGGGQPVRLNWADIQDGAPAGPGEFTWIHLKIADSRIHDWLEHAQDIPEAARHFLAGRDSRPRLHVTDSGVHGLLVDLKMDTEAQDDEKGVLHFFMDGTRLITVRTRALRSTDKLRRLVEEGADYDCTLNLLAGLLQCLHEGFQERLEALTDEVDDIEASVLSDRREADRSALSAVRRQLAEFRRYINPERNILGRLCTLRHEWADSDARDHLAQVIDGLHGLAGTIDALYERAKLLQEEIASQMAEEMNRNLMVLSILTALLMPGTLLSGIFGMNMADVPGLQTPGAFWWVLGLMGALGAGMLLLLKKLRLF</sequence>
<gene>
    <name evidence="13" type="ORF">CAL12_13190</name>
</gene>
<comment type="similarity">
    <text evidence="2">Belongs to the CorA metal ion transporter (MIT) (TC 1.A.35) family.</text>
</comment>
<dbReference type="GO" id="GO:0015095">
    <property type="term" value="F:magnesium ion transmembrane transporter activity"/>
    <property type="evidence" value="ECO:0007669"/>
    <property type="project" value="TreeGrafter"/>
</dbReference>
<evidence type="ECO:0000256" key="2">
    <source>
        <dbReference type="ARBA" id="ARBA00009765"/>
    </source>
</evidence>
<dbReference type="GO" id="GO:0015087">
    <property type="term" value="F:cobalt ion transmembrane transporter activity"/>
    <property type="evidence" value="ECO:0007669"/>
    <property type="project" value="TreeGrafter"/>
</dbReference>
<dbReference type="GO" id="GO:0005886">
    <property type="term" value="C:plasma membrane"/>
    <property type="evidence" value="ECO:0007669"/>
    <property type="project" value="UniProtKB-SubCell"/>
</dbReference>
<dbReference type="Gene3D" id="1.20.58.340">
    <property type="entry name" value="Magnesium transport protein CorA, transmembrane region"/>
    <property type="match status" value="2"/>
</dbReference>
<feature type="transmembrane region" description="Helical" evidence="12">
    <location>
        <begin position="288"/>
        <end position="311"/>
    </location>
</feature>
<keyword evidence="3" id="KW-0813">Transport</keyword>
<evidence type="ECO:0000256" key="10">
    <source>
        <dbReference type="ARBA" id="ARBA00023136"/>
    </source>
</evidence>
<name>A0A1W6YKW7_9BORD</name>
<dbReference type="AlphaFoldDB" id="A0A1W6YKW7"/>
<keyword evidence="11" id="KW-0175">Coiled coil</keyword>
<evidence type="ECO:0000256" key="9">
    <source>
        <dbReference type="ARBA" id="ARBA00023065"/>
    </source>
</evidence>
<dbReference type="Proteomes" id="UP000194151">
    <property type="component" value="Chromosome"/>
</dbReference>
<keyword evidence="9" id="KW-0406">Ion transport</keyword>
<dbReference type="EMBL" id="CP021108">
    <property type="protein sequence ID" value="ARP81671.1"/>
    <property type="molecule type" value="Genomic_DNA"/>
</dbReference>
<keyword evidence="4" id="KW-1003">Cell membrane</keyword>
<keyword evidence="6 12" id="KW-0812">Transmembrane</keyword>
<evidence type="ECO:0000256" key="3">
    <source>
        <dbReference type="ARBA" id="ARBA00022448"/>
    </source>
</evidence>
<dbReference type="OrthoDB" id="9803416at2"/>
<dbReference type="PANTHER" id="PTHR46494">
    <property type="entry name" value="CORA FAMILY METAL ION TRANSPORTER (EUROFUNG)"/>
    <property type="match status" value="1"/>
</dbReference>
<keyword evidence="10 12" id="KW-0472">Membrane</keyword>
<evidence type="ECO:0000256" key="4">
    <source>
        <dbReference type="ARBA" id="ARBA00022475"/>
    </source>
</evidence>
<dbReference type="SUPFAM" id="SSF143865">
    <property type="entry name" value="CorA soluble domain-like"/>
    <property type="match status" value="1"/>
</dbReference>
<comment type="subcellular location">
    <subcellularLocation>
        <location evidence="1">Cell membrane</location>
        <topology evidence="1">Multi-pass membrane protein</topology>
    </subcellularLocation>
</comment>
<dbReference type="PANTHER" id="PTHR46494:SF3">
    <property type="entry name" value="ZINC TRANSPORT PROTEIN ZNTB"/>
    <property type="match status" value="1"/>
</dbReference>
<accession>A0A1W6YKW7</accession>
<dbReference type="Pfam" id="PF01544">
    <property type="entry name" value="CorA"/>
    <property type="match status" value="1"/>
</dbReference>
<protein>
    <recommendedName>
        <fullName evidence="15">Magnesium transporter CorA</fullName>
    </recommendedName>
</protein>
<evidence type="ECO:0000256" key="1">
    <source>
        <dbReference type="ARBA" id="ARBA00004651"/>
    </source>
</evidence>
<dbReference type="GO" id="GO:0000287">
    <property type="term" value="F:magnesium ion binding"/>
    <property type="evidence" value="ECO:0007669"/>
    <property type="project" value="TreeGrafter"/>
</dbReference>
<evidence type="ECO:0000256" key="6">
    <source>
        <dbReference type="ARBA" id="ARBA00022692"/>
    </source>
</evidence>
<dbReference type="STRING" id="1416806.CAL12_13190"/>
<reference evidence="13 14" key="1">
    <citation type="submission" date="2017-05" db="EMBL/GenBank/DDBJ databases">
        <title>Complete and WGS of Bordetella genogroups.</title>
        <authorList>
            <person name="Spilker T."/>
            <person name="LiPuma J."/>
        </authorList>
    </citation>
    <scope>NUCLEOTIDE SEQUENCE [LARGE SCALE GENOMIC DNA]</scope>
    <source>
        <strain evidence="13 14">AU19157</strain>
    </source>
</reference>